<gene>
    <name evidence="3" type="ORF">GPM918_LOCUS7673</name>
    <name evidence="4" type="ORF">SRO942_LOCUS7673</name>
</gene>
<dbReference type="EMBL" id="CAJOBC010001270">
    <property type="protein sequence ID" value="CAF3668213.1"/>
    <property type="molecule type" value="Genomic_DNA"/>
</dbReference>
<feature type="domain" description="Calponin-homology (CH)" evidence="2">
    <location>
        <begin position="24"/>
        <end position="129"/>
    </location>
</feature>
<dbReference type="InterPro" id="IPR003096">
    <property type="entry name" value="SM22_calponin"/>
</dbReference>
<dbReference type="GO" id="GO:0051015">
    <property type="term" value="F:actin filament binding"/>
    <property type="evidence" value="ECO:0007669"/>
    <property type="project" value="TreeGrafter"/>
</dbReference>
<evidence type="ECO:0000313" key="3">
    <source>
        <dbReference type="EMBL" id="CAF0882218.1"/>
    </source>
</evidence>
<keyword evidence="5" id="KW-1185">Reference proteome</keyword>
<evidence type="ECO:0000256" key="1">
    <source>
        <dbReference type="SAM" id="MobiDB-lite"/>
    </source>
</evidence>
<dbReference type="EMBL" id="CAJNOQ010001270">
    <property type="protein sequence ID" value="CAF0882218.1"/>
    <property type="molecule type" value="Genomic_DNA"/>
</dbReference>
<evidence type="ECO:0000313" key="5">
    <source>
        <dbReference type="Proteomes" id="UP000663829"/>
    </source>
</evidence>
<organism evidence="3 5">
    <name type="scientific">Didymodactylos carnosus</name>
    <dbReference type="NCBI Taxonomy" id="1234261"/>
    <lineage>
        <taxon>Eukaryota</taxon>
        <taxon>Metazoa</taxon>
        <taxon>Spiralia</taxon>
        <taxon>Gnathifera</taxon>
        <taxon>Rotifera</taxon>
        <taxon>Eurotatoria</taxon>
        <taxon>Bdelloidea</taxon>
        <taxon>Philodinida</taxon>
        <taxon>Philodinidae</taxon>
        <taxon>Didymodactylos</taxon>
    </lineage>
</organism>
<dbReference type="InterPro" id="IPR001715">
    <property type="entry name" value="CH_dom"/>
</dbReference>
<dbReference type="SMART" id="SM00033">
    <property type="entry name" value="CH"/>
    <property type="match status" value="1"/>
</dbReference>
<comment type="caution">
    <text evidence="3">The sequence shown here is derived from an EMBL/GenBank/DDBJ whole genome shotgun (WGS) entry which is preliminary data.</text>
</comment>
<accession>A0A813YCE0</accession>
<feature type="region of interest" description="Disordered" evidence="1">
    <location>
        <begin position="264"/>
        <end position="285"/>
    </location>
</feature>
<dbReference type="PANTHER" id="PTHR47385:SF24">
    <property type="entry name" value="MUSCLE-SPECIFIC PROTEIN 20"/>
    <property type="match status" value="1"/>
</dbReference>
<dbReference type="InterPro" id="IPR050606">
    <property type="entry name" value="Calponin-like"/>
</dbReference>
<dbReference type="GO" id="GO:0015629">
    <property type="term" value="C:actin cytoskeleton"/>
    <property type="evidence" value="ECO:0007669"/>
    <property type="project" value="TreeGrafter"/>
</dbReference>
<dbReference type="GO" id="GO:0007015">
    <property type="term" value="P:actin filament organization"/>
    <property type="evidence" value="ECO:0007669"/>
    <property type="project" value="TreeGrafter"/>
</dbReference>
<dbReference type="PANTHER" id="PTHR47385">
    <property type="entry name" value="CALPONIN"/>
    <property type="match status" value="1"/>
</dbReference>
<proteinExistence type="predicted"/>
<dbReference type="PRINTS" id="PR00888">
    <property type="entry name" value="SM22CALPONIN"/>
</dbReference>
<dbReference type="AlphaFoldDB" id="A0A813YCE0"/>
<dbReference type="CDD" id="cd21207">
    <property type="entry name" value="CH_dMP20-like"/>
    <property type="match status" value="1"/>
</dbReference>
<name>A0A813YCE0_9BILA</name>
<protein>
    <recommendedName>
        <fullName evidence="2">Calponin-homology (CH) domain-containing protein</fullName>
    </recommendedName>
</protein>
<dbReference type="InterPro" id="IPR036872">
    <property type="entry name" value="CH_dom_sf"/>
</dbReference>
<feature type="compositionally biased region" description="Basic residues" evidence="1">
    <location>
        <begin position="274"/>
        <end position="284"/>
    </location>
</feature>
<dbReference type="Proteomes" id="UP000663829">
    <property type="component" value="Unassembled WGS sequence"/>
</dbReference>
<sequence>MANYGPAYSSLAENQGQMAAKRSTDLDQEAQAWIESVSGEKFPSDISYEDALKDGIILCKLMNKLSPNSIPKIATSGGAFKLRENVAAFQNAARSYGVADSELFQTVDLFEKRNIAQVTLAIHALGRQAQKKNFKGPALGVKLSDKNERQFTNEQLRAGDGMIGLLNEGMNKEWPCDSAREVSSAFTPKESCFPQGYHEISEIADHTISAEPKFDIEPIKQVRTELVEPIHVLDAYNNNNKRHSFDLESFSEFSEYSCADSINNGSSYHEQRRSQRRNPGHRSLSRSSVNTLLKNLQLQPNPSTNINTAEEPEEENVHDSLTLLIQLARDPSLTKMGKIDRLKTSIEDTIGMVELLSLVRLVKTPTTKLSVDEAPLNIYRHLLPSFVSLILLENDSDN</sequence>
<dbReference type="Proteomes" id="UP000681722">
    <property type="component" value="Unassembled WGS sequence"/>
</dbReference>
<evidence type="ECO:0000313" key="4">
    <source>
        <dbReference type="EMBL" id="CAF3668213.1"/>
    </source>
</evidence>
<reference evidence="3" key="1">
    <citation type="submission" date="2021-02" db="EMBL/GenBank/DDBJ databases">
        <authorList>
            <person name="Nowell W R."/>
        </authorList>
    </citation>
    <scope>NUCLEOTIDE SEQUENCE</scope>
</reference>
<evidence type="ECO:0000259" key="2">
    <source>
        <dbReference type="PROSITE" id="PS50021"/>
    </source>
</evidence>
<dbReference type="Pfam" id="PF00307">
    <property type="entry name" value="CH"/>
    <property type="match status" value="1"/>
</dbReference>
<dbReference type="Gene3D" id="1.10.418.10">
    <property type="entry name" value="Calponin-like domain"/>
    <property type="match status" value="1"/>
</dbReference>
<dbReference type="OrthoDB" id="15627at2759"/>
<dbReference type="SUPFAM" id="SSF47576">
    <property type="entry name" value="Calponin-homology domain, CH-domain"/>
    <property type="match status" value="1"/>
</dbReference>
<dbReference type="PROSITE" id="PS50021">
    <property type="entry name" value="CH"/>
    <property type="match status" value="1"/>
</dbReference>